<comment type="caution">
    <text evidence="2">The sequence shown here is derived from an EMBL/GenBank/DDBJ whole genome shotgun (WGS) entry which is preliminary data.</text>
</comment>
<dbReference type="EMBL" id="JANPWB010000011">
    <property type="protein sequence ID" value="KAJ1124228.1"/>
    <property type="molecule type" value="Genomic_DNA"/>
</dbReference>
<keyword evidence="3" id="KW-1185">Reference proteome</keyword>
<organism evidence="2 3">
    <name type="scientific">Pleurodeles waltl</name>
    <name type="common">Iberian ribbed newt</name>
    <dbReference type="NCBI Taxonomy" id="8319"/>
    <lineage>
        <taxon>Eukaryota</taxon>
        <taxon>Metazoa</taxon>
        <taxon>Chordata</taxon>
        <taxon>Craniata</taxon>
        <taxon>Vertebrata</taxon>
        <taxon>Euteleostomi</taxon>
        <taxon>Amphibia</taxon>
        <taxon>Batrachia</taxon>
        <taxon>Caudata</taxon>
        <taxon>Salamandroidea</taxon>
        <taxon>Salamandridae</taxon>
        <taxon>Pleurodelinae</taxon>
        <taxon>Pleurodeles</taxon>
    </lineage>
</organism>
<evidence type="ECO:0000313" key="2">
    <source>
        <dbReference type="EMBL" id="KAJ1124228.1"/>
    </source>
</evidence>
<feature type="region of interest" description="Disordered" evidence="1">
    <location>
        <begin position="28"/>
        <end position="70"/>
    </location>
</feature>
<evidence type="ECO:0000256" key="1">
    <source>
        <dbReference type="SAM" id="MobiDB-lite"/>
    </source>
</evidence>
<evidence type="ECO:0000313" key="3">
    <source>
        <dbReference type="Proteomes" id="UP001066276"/>
    </source>
</evidence>
<gene>
    <name evidence="2" type="ORF">NDU88_002689</name>
</gene>
<dbReference type="AlphaFoldDB" id="A0AAV7PES3"/>
<proteinExistence type="predicted"/>
<name>A0AAV7PES3_PLEWA</name>
<sequence length="88" mass="10278">MPVCGMGKCEVRRLQSSWLRRERWRSARDEDQDFEANTTDKNEAVNIRGEAPEEEETGAGRREKHGSLRMRTREAEPGWLWEFGEVAL</sequence>
<dbReference type="Proteomes" id="UP001066276">
    <property type="component" value="Chromosome 7"/>
</dbReference>
<protein>
    <submittedName>
        <fullName evidence="2">Uncharacterized protein</fullName>
    </submittedName>
</protein>
<accession>A0AAV7PES3</accession>
<reference evidence="2" key="1">
    <citation type="journal article" date="2022" name="bioRxiv">
        <title>Sequencing and chromosome-scale assembly of the giantPleurodeles waltlgenome.</title>
        <authorList>
            <person name="Brown T."/>
            <person name="Elewa A."/>
            <person name="Iarovenko S."/>
            <person name="Subramanian E."/>
            <person name="Araus A.J."/>
            <person name="Petzold A."/>
            <person name="Susuki M."/>
            <person name="Suzuki K.-i.T."/>
            <person name="Hayashi T."/>
            <person name="Toyoda A."/>
            <person name="Oliveira C."/>
            <person name="Osipova E."/>
            <person name="Leigh N.D."/>
            <person name="Simon A."/>
            <person name="Yun M.H."/>
        </authorList>
    </citation>
    <scope>NUCLEOTIDE SEQUENCE</scope>
    <source>
        <strain evidence="2">20211129_DDA</strain>
        <tissue evidence="2">Liver</tissue>
    </source>
</reference>